<feature type="transmembrane region" description="Helical" evidence="2">
    <location>
        <begin position="33"/>
        <end position="52"/>
    </location>
</feature>
<proteinExistence type="predicted"/>
<evidence type="ECO:0000313" key="4">
    <source>
        <dbReference type="Proteomes" id="UP000543642"/>
    </source>
</evidence>
<keyword evidence="2" id="KW-0812">Transmembrane</keyword>
<dbReference type="AlphaFoldDB" id="A0A7W8H6X4"/>
<evidence type="ECO:0000313" key="3">
    <source>
        <dbReference type="EMBL" id="MBB5263011.1"/>
    </source>
</evidence>
<keyword evidence="2" id="KW-1133">Transmembrane helix</keyword>
<organism evidence="3 4">
    <name type="scientific">Catenibacillus scindens</name>
    <dbReference type="NCBI Taxonomy" id="673271"/>
    <lineage>
        <taxon>Bacteria</taxon>
        <taxon>Bacillati</taxon>
        <taxon>Bacillota</taxon>
        <taxon>Clostridia</taxon>
        <taxon>Lachnospirales</taxon>
        <taxon>Lachnospiraceae</taxon>
        <taxon>Catenibacillus</taxon>
    </lineage>
</organism>
<feature type="transmembrane region" description="Helical" evidence="2">
    <location>
        <begin position="82"/>
        <end position="100"/>
    </location>
</feature>
<dbReference type="Proteomes" id="UP000543642">
    <property type="component" value="Unassembled WGS sequence"/>
</dbReference>
<reference evidence="3 4" key="1">
    <citation type="submission" date="2020-08" db="EMBL/GenBank/DDBJ databases">
        <title>Genomic Encyclopedia of Type Strains, Phase IV (KMG-IV): sequencing the most valuable type-strain genomes for metagenomic binning, comparative biology and taxonomic classification.</title>
        <authorList>
            <person name="Goeker M."/>
        </authorList>
    </citation>
    <scope>NUCLEOTIDE SEQUENCE [LARGE SCALE GENOMIC DNA]</scope>
    <source>
        <strain evidence="3 4">DSM 106146</strain>
    </source>
</reference>
<feature type="transmembrane region" description="Helical" evidence="2">
    <location>
        <begin position="7"/>
        <end position="27"/>
    </location>
</feature>
<sequence length="569" mass="63420">MKKVITSVIITLVYALLAFYFALPAINLKSKEFYMYVISVIVVYLIVSFLAGMKGASRFDWSGKSNSFSGVNFRGMKVSTKILGGIIVIAAVVLLGGSLISSEFFHAKSYQQLMPVEEREFATDISQISLRDVPVVDRDSAVRLGDRKLGELVDLVSQFEVDESSYSYTQINYNDVPTRVAPLRYGDIIKWFNNQSDGLPGYISVNMTTQEVSLVQLDQGIKYSPGEYFFRNLDRHLRLSYPTLIFDDYRFEVDDEGKPYWICPVVDYTIGLFGGKDIRGVVLVDACSGATEYMDIEDAPTWIDQAYSSDIVVQQIDYWGKYRNGFFNTIFGQKDVVVTSGGYNYLALEDDVWLYTGLTSAGNDASNIGFVLVNMRTKEARYYTVSGATEYSAMSSAEGQVQHLSYVSTFPILLNIGNQPTYFVSLKDNAGLVKMFAFVNVERYQLVAIGDTLNEAYSEYLKLLAQNTQVDSSALTTTEGVISYISSAVRDGNTYYYIELEDLDKVFVASIQSNEILAVLRPGDQVSVGYVPSEDEFIDISEISRTARAANQESSAGSAALREANEETE</sequence>
<comment type="caution">
    <text evidence="3">The sequence shown here is derived from an EMBL/GenBank/DDBJ whole genome shotgun (WGS) entry which is preliminary data.</text>
</comment>
<evidence type="ECO:0000256" key="2">
    <source>
        <dbReference type="SAM" id="Phobius"/>
    </source>
</evidence>
<protein>
    <recommendedName>
        <fullName evidence="5">CvpA family protein</fullName>
    </recommendedName>
</protein>
<keyword evidence="4" id="KW-1185">Reference proteome</keyword>
<gene>
    <name evidence="3" type="ORF">HNP82_000105</name>
</gene>
<evidence type="ECO:0000256" key="1">
    <source>
        <dbReference type="SAM" id="MobiDB-lite"/>
    </source>
</evidence>
<feature type="region of interest" description="Disordered" evidence="1">
    <location>
        <begin position="549"/>
        <end position="569"/>
    </location>
</feature>
<dbReference type="EMBL" id="JACHFW010000001">
    <property type="protein sequence ID" value="MBB5263011.1"/>
    <property type="molecule type" value="Genomic_DNA"/>
</dbReference>
<evidence type="ECO:0008006" key="5">
    <source>
        <dbReference type="Google" id="ProtNLM"/>
    </source>
</evidence>
<dbReference type="RefSeq" id="WP_183770273.1">
    <property type="nucleotide sequence ID" value="NZ_CAWVEG010000204.1"/>
</dbReference>
<name>A0A7W8H6X4_9FIRM</name>
<keyword evidence="2" id="KW-0472">Membrane</keyword>
<accession>A0A7W8H6X4</accession>